<keyword evidence="2" id="KW-1185">Reference proteome</keyword>
<dbReference type="NCBIfam" id="TIGR01409">
    <property type="entry name" value="TAT_signal_seq"/>
    <property type="match status" value="1"/>
</dbReference>
<dbReference type="AlphaFoldDB" id="B4CV35"/>
<evidence type="ECO:0000313" key="1">
    <source>
        <dbReference type="EMBL" id="EDY22423.1"/>
    </source>
</evidence>
<dbReference type="Proteomes" id="UP000005824">
    <property type="component" value="Unassembled WGS sequence"/>
</dbReference>
<evidence type="ECO:0008006" key="3">
    <source>
        <dbReference type="Google" id="ProtNLM"/>
    </source>
</evidence>
<comment type="caution">
    <text evidence="1">The sequence shown here is derived from an EMBL/GenBank/DDBJ whole genome shotgun (WGS) entry which is preliminary data.</text>
</comment>
<dbReference type="EMBL" id="ABVL01000001">
    <property type="protein sequence ID" value="EDY22423.1"/>
    <property type="molecule type" value="Genomic_DNA"/>
</dbReference>
<reference evidence="1 2" key="1">
    <citation type="journal article" date="2011" name="J. Bacteriol.">
        <title>Genome sequence of Chthoniobacter flavus Ellin428, an aerobic heterotrophic soil bacterium.</title>
        <authorList>
            <person name="Kant R."/>
            <person name="van Passel M.W."/>
            <person name="Palva A."/>
            <person name="Lucas S."/>
            <person name="Lapidus A."/>
            <person name="Glavina Del Rio T."/>
            <person name="Dalin E."/>
            <person name="Tice H."/>
            <person name="Bruce D."/>
            <person name="Goodwin L."/>
            <person name="Pitluck S."/>
            <person name="Larimer F.W."/>
            <person name="Land M.L."/>
            <person name="Hauser L."/>
            <person name="Sangwan P."/>
            <person name="de Vos W.M."/>
            <person name="Janssen P.H."/>
            <person name="Smidt H."/>
        </authorList>
    </citation>
    <scope>NUCLEOTIDE SEQUENCE [LARGE SCALE GENOMIC DNA]</scope>
    <source>
        <strain evidence="1 2">Ellin428</strain>
    </source>
</reference>
<dbReference type="RefSeq" id="WP_006977875.1">
    <property type="nucleotide sequence ID" value="NZ_ABVL01000001.1"/>
</dbReference>
<dbReference type="eggNOG" id="COG0673">
    <property type="taxonomic scope" value="Bacteria"/>
</dbReference>
<gene>
    <name evidence="1" type="ORF">CfE428DRAFT_0548</name>
</gene>
<dbReference type="PROSITE" id="PS51318">
    <property type="entry name" value="TAT"/>
    <property type="match status" value="1"/>
</dbReference>
<name>B4CV35_9BACT</name>
<dbReference type="InterPro" id="IPR019546">
    <property type="entry name" value="TAT_signal_bac_arc"/>
</dbReference>
<protein>
    <recommendedName>
        <fullName evidence="3">Twin-arginine translocation signal domain-containing protein</fullName>
    </recommendedName>
</protein>
<proteinExistence type="predicted"/>
<dbReference type="InterPro" id="IPR006311">
    <property type="entry name" value="TAT_signal"/>
</dbReference>
<organism evidence="1 2">
    <name type="scientific">Chthoniobacter flavus Ellin428</name>
    <dbReference type="NCBI Taxonomy" id="497964"/>
    <lineage>
        <taxon>Bacteria</taxon>
        <taxon>Pseudomonadati</taxon>
        <taxon>Verrucomicrobiota</taxon>
        <taxon>Spartobacteria</taxon>
        <taxon>Chthoniobacterales</taxon>
        <taxon>Chthoniobacteraceae</taxon>
        <taxon>Chthoniobacter</taxon>
    </lineage>
</organism>
<accession>B4CV35</accession>
<dbReference type="InParanoid" id="B4CV35"/>
<dbReference type="STRING" id="497964.CfE428DRAFT_0548"/>
<evidence type="ECO:0000313" key="2">
    <source>
        <dbReference type="Proteomes" id="UP000005824"/>
    </source>
</evidence>
<sequence>MENSGLPTRRSFLQTSTLAAAGSLVGYHLLGESEVAAKKLRVGIVGGGFGVNFQFHEHPDCIVEAVSDLRPGTPGKN</sequence>